<reference evidence="3" key="1">
    <citation type="journal article" date="2019" name="Int. J. Syst. Evol. Microbiol.">
        <title>The Global Catalogue of Microorganisms (GCM) 10K type strain sequencing project: providing services to taxonomists for standard genome sequencing and annotation.</title>
        <authorList>
            <consortium name="The Broad Institute Genomics Platform"/>
            <consortium name="The Broad Institute Genome Sequencing Center for Infectious Disease"/>
            <person name="Wu L."/>
            <person name="Ma J."/>
        </authorList>
    </citation>
    <scope>NUCLEOTIDE SEQUENCE [LARGE SCALE GENOMIC DNA]</scope>
    <source>
        <strain evidence="3">CGMCC 4.7289</strain>
    </source>
</reference>
<dbReference type="Gene3D" id="2.70.70.10">
    <property type="entry name" value="Glucose Permease (Domain IIA)"/>
    <property type="match status" value="1"/>
</dbReference>
<dbReference type="SUPFAM" id="SSF51261">
    <property type="entry name" value="Duplicated hybrid motif"/>
    <property type="match status" value="1"/>
</dbReference>
<proteinExistence type="predicted"/>
<evidence type="ECO:0000313" key="2">
    <source>
        <dbReference type="EMBL" id="MFC4130972.1"/>
    </source>
</evidence>
<feature type="domain" description="M23ase beta-sheet core" evidence="1">
    <location>
        <begin position="87"/>
        <end position="183"/>
    </location>
</feature>
<keyword evidence="3" id="KW-1185">Reference proteome</keyword>
<evidence type="ECO:0000259" key="1">
    <source>
        <dbReference type="Pfam" id="PF01551"/>
    </source>
</evidence>
<dbReference type="Proteomes" id="UP001595816">
    <property type="component" value="Unassembled WGS sequence"/>
</dbReference>
<dbReference type="InterPro" id="IPR011055">
    <property type="entry name" value="Dup_hybrid_motif"/>
</dbReference>
<dbReference type="RefSeq" id="WP_253756824.1">
    <property type="nucleotide sequence ID" value="NZ_JAMZDZ010000001.1"/>
</dbReference>
<organism evidence="2 3">
    <name type="scientific">Hamadaea flava</name>
    <dbReference type="NCBI Taxonomy" id="1742688"/>
    <lineage>
        <taxon>Bacteria</taxon>
        <taxon>Bacillati</taxon>
        <taxon>Actinomycetota</taxon>
        <taxon>Actinomycetes</taxon>
        <taxon>Micromonosporales</taxon>
        <taxon>Micromonosporaceae</taxon>
        <taxon>Hamadaea</taxon>
    </lineage>
</organism>
<dbReference type="EC" id="3.4.24.-" evidence="2"/>
<dbReference type="EMBL" id="JBHSAY010000005">
    <property type="protein sequence ID" value="MFC4130972.1"/>
    <property type="molecule type" value="Genomic_DNA"/>
</dbReference>
<comment type="caution">
    <text evidence="2">The sequence shown here is derived from an EMBL/GenBank/DDBJ whole genome shotgun (WGS) entry which is preliminary data.</text>
</comment>
<dbReference type="InterPro" id="IPR050570">
    <property type="entry name" value="Cell_wall_metabolism_enzyme"/>
</dbReference>
<evidence type="ECO:0000313" key="3">
    <source>
        <dbReference type="Proteomes" id="UP001595816"/>
    </source>
</evidence>
<protein>
    <submittedName>
        <fullName evidence="2">M23 family metallopeptidase</fullName>
        <ecNumber evidence="2">3.4.24.-</ecNumber>
    </submittedName>
</protein>
<dbReference type="PANTHER" id="PTHR21666">
    <property type="entry name" value="PEPTIDASE-RELATED"/>
    <property type="match status" value="1"/>
</dbReference>
<dbReference type="Pfam" id="PF01551">
    <property type="entry name" value="Peptidase_M23"/>
    <property type="match status" value="1"/>
</dbReference>
<dbReference type="CDD" id="cd12797">
    <property type="entry name" value="M23_peptidase"/>
    <property type="match status" value="1"/>
</dbReference>
<dbReference type="PANTHER" id="PTHR21666:SF270">
    <property type="entry name" value="MUREIN HYDROLASE ACTIVATOR ENVC"/>
    <property type="match status" value="1"/>
</dbReference>
<name>A0ABV8LJ59_9ACTN</name>
<sequence>MRRIPLILAIVAVVLGLGLIGAVAVLGGGASGKDTPTFLDDRAQAKSAPSPSASASPAVTSPKPLVYKFPVQGTASYAHTHHDYPASDIMAKCGSGVLAPIGGVILEVSLEDTWDSEVNSGATRGGLSWSLLGDDGIRYYGSHLSEVDKTTKPGARVVAGQHIGKVGKTGDTTACHLHFGISPACKKTGDWWVRRGVIYPWSYLDAWRKGVAKSPVAAIQAWQKQHGCPAKPLADP</sequence>
<accession>A0ABV8LJ59</accession>
<gene>
    <name evidence="2" type="ORF">ACFOZ4_10195</name>
</gene>
<dbReference type="InterPro" id="IPR016047">
    <property type="entry name" value="M23ase_b-sheet_dom"/>
</dbReference>
<dbReference type="GO" id="GO:0016787">
    <property type="term" value="F:hydrolase activity"/>
    <property type="evidence" value="ECO:0007669"/>
    <property type="project" value="UniProtKB-KW"/>
</dbReference>
<keyword evidence="2" id="KW-0378">Hydrolase</keyword>